<dbReference type="Pfam" id="PF07826">
    <property type="entry name" value="IMP_cyclohyd"/>
    <property type="match status" value="1"/>
</dbReference>
<dbReference type="SUPFAM" id="SSF75569">
    <property type="entry name" value="Archaeal IMP cyclohydrolase PurO"/>
    <property type="match status" value="1"/>
</dbReference>
<evidence type="ECO:0000313" key="2">
    <source>
        <dbReference type="EMBL" id="GHO95528.1"/>
    </source>
</evidence>
<feature type="domain" description="Inosine monophosphate cyclohydrolase-like" evidence="1">
    <location>
        <begin position="20"/>
        <end position="227"/>
    </location>
</feature>
<sequence>MNADTIAAHNFEHHLQHNPYPGRGLVIGRSSVDETWLIIYWIMGRSANSRNRQFIAEGSTLRTEPVDAALVDDPSLIIYEAMLALPFLYLVSNGDQTRTIYEALKTGGSFDGALARREREPDAPHYTPRISGMLDLRRSPGAVTLNILKANPLDPTNTDRFTYRPATPIPGFGFGLTTYQGEGNPLPSFSGDPLLLPCTGSAEAVLDTYWNALNEDNRISLAVKQISAQDGTSKILLRNRFTA</sequence>
<gene>
    <name evidence="2" type="ORF">KSF_055760</name>
</gene>
<proteinExistence type="predicted"/>
<dbReference type="GO" id="GO:0003937">
    <property type="term" value="F:IMP cyclohydrolase activity"/>
    <property type="evidence" value="ECO:0007669"/>
    <property type="project" value="InterPro"/>
</dbReference>
<dbReference type="Gene3D" id="3.60.20.20">
    <property type="entry name" value="Inosine monophosphate cyclohydrolase-like"/>
    <property type="match status" value="1"/>
</dbReference>
<dbReference type="EMBL" id="BNJK01000001">
    <property type="protein sequence ID" value="GHO95528.1"/>
    <property type="molecule type" value="Genomic_DNA"/>
</dbReference>
<dbReference type="GO" id="GO:0006188">
    <property type="term" value="P:IMP biosynthetic process"/>
    <property type="evidence" value="ECO:0007669"/>
    <property type="project" value="InterPro"/>
</dbReference>
<dbReference type="RefSeq" id="WP_220206200.1">
    <property type="nucleotide sequence ID" value="NZ_BNJK01000001.1"/>
</dbReference>
<protein>
    <recommendedName>
        <fullName evidence="1">Inosine monophosphate cyclohydrolase-like domain-containing protein</fullName>
    </recommendedName>
</protein>
<keyword evidence="3" id="KW-1185">Reference proteome</keyword>
<dbReference type="InterPro" id="IPR036795">
    <property type="entry name" value="IMP_cyclohydrolase-like_sf"/>
</dbReference>
<comment type="caution">
    <text evidence="2">The sequence shown here is derived from an EMBL/GenBank/DDBJ whole genome shotgun (WGS) entry which is preliminary data.</text>
</comment>
<reference evidence="2" key="1">
    <citation type="submission" date="2020-10" db="EMBL/GenBank/DDBJ databases">
        <title>Taxonomic study of unclassified bacteria belonging to the class Ktedonobacteria.</title>
        <authorList>
            <person name="Yabe S."/>
            <person name="Wang C.M."/>
            <person name="Zheng Y."/>
            <person name="Sakai Y."/>
            <person name="Cavaletti L."/>
            <person name="Monciardini P."/>
            <person name="Donadio S."/>
        </authorList>
    </citation>
    <scope>NUCLEOTIDE SEQUENCE</scope>
    <source>
        <strain evidence="2">ID150040</strain>
    </source>
</reference>
<name>A0A8J3N4J0_9CHLR</name>
<dbReference type="AlphaFoldDB" id="A0A8J3N4J0"/>
<evidence type="ECO:0000313" key="3">
    <source>
        <dbReference type="Proteomes" id="UP000597444"/>
    </source>
</evidence>
<organism evidence="2 3">
    <name type="scientific">Reticulibacter mediterranei</name>
    <dbReference type="NCBI Taxonomy" id="2778369"/>
    <lineage>
        <taxon>Bacteria</taxon>
        <taxon>Bacillati</taxon>
        <taxon>Chloroflexota</taxon>
        <taxon>Ktedonobacteria</taxon>
        <taxon>Ktedonobacterales</taxon>
        <taxon>Reticulibacteraceae</taxon>
        <taxon>Reticulibacter</taxon>
    </lineage>
</organism>
<evidence type="ECO:0000259" key="1">
    <source>
        <dbReference type="Pfam" id="PF07826"/>
    </source>
</evidence>
<dbReference type="Proteomes" id="UP000597444">
    <property type="component" value="Unassembled WGS sequence"/>
</dbReference>
<dbReference type="InterPro" id="IPR020600">
    <property type="entry name" value="IMP_cyclohydrolase-like"/>
</dbReference>
<accession>A0A8J3N4J0</accession>